<keyword evidence="3" id="KW-1185">Reference proteome</keyword>
<feature type="transmembrane region" description="Helical" evidence="1">
    <location>
        <begin position="221"/>
        <end position="243"/>
    </location>
</feature>
<evidence type="ECO:0000313" key="3">
    <source>
        <dbReference type="Proteomes" id="UP000538955"/>
    </source>
</evidence>
<accession>A0ABX1SQP0</accession>
<dbReference type="InterPro" id="IPR049500">
    <property type="entry name" value="Peptidase_M50B-like"/>
</dbReference>
<reference evidence="2 3" key="1">
    <citation type="submission" date="2020-04" db="EMBL/GenBank/DDBJ databases">
        <title>The Epidemiology and Molecular Characteristics of Linezolid-Resistant Staphylococcus capitis in Huashan Hospital, Shanghai.</title>
        <authorList>
            <person name="Ding L."/>
            <person name="Li P."/>
            <person name="Yang Y."/>
            <person name="Lin D."/>
            <person name="Xu X."/>
        </authorList>
    </citation>
    <scope>NUCLEOTIDE SEQUENCE [LARGE SCALE GENOMIC DNA]</scope>
    <source>
        <strain evidence="2 3">17-84</strain>
    </source>
</reference>
<keyword evidence="1" id="KW-1133">Transmembrane helix</keyword>
<feature type="transmembrane region" description="Helical" evidence="1">
    <location>
        <begin position="124"/>
        <end position="142"/>
    </location>
</feature>
<dbReference type="EMBL" id="JABBMI010000064">
    <property type="protein sequence ID" value="NMK54648.1"/>
    <property type="molecule type" value="Genomic_DNA"/>
</dbReference>
<keyword evidence="1" id="KW-0812">Transmembrane</keyword>
<keyword evidence="1" id="KW-0472">Membrane</keyword>
<gene>
    <name evidence="2" type="ORF">HHM24_07930</name>
</gene>
<organism evidence="2 3">
    <name type="scientific">Staphylococcus capitis</name>
    <dbReference type="NCBI Taxonomy" id="29388"/>
    <lineage>
        <taxon>Bacteria</taxon>
        <taxon>Bacillati</taxon>
        <taxon>Bacillota</taxon>
        <taxon>Bacilli</taxon>
        <taxon>Bacillales</taxon>
        <taxon>Staphylococcaceae</taxon>
        <taxon>Staphylococcus</taxon>
    </lineage>
</organism>
<dbReference type="Proteomes" id="UP000538955">
    <property type="component" value="Unassembled WGS sequence"/>
</dbReference>
<feature type="transmembrane region" description="Helical" evidence="1">
    <location>
        <begin position="100"/>
        <end position="118"/>
    </location>
</feature>
<sequence>MQQIKEFLTTSIPFHLYWVLIIALLYIVIHHYRGHRVTSILDVYLNYIPVLTHEFGHIVFNKVSGGHARDLVIVASPRERLETSKQGFAVTETSGRFNSIVTAFGGYIMPPIMLYIGVASLHSQYPSIFIVAYIVIFLYFVLITSRKLLPLLILIGLIALLYMIYNGGYETMINPILIGLYHYILGVLLGEVLQSSWTIIKLTVSRDAPSWDGSALRELTLLPVTLYSVIWIGINGYTVYQLIHTQLLM</sequence>
<protein>
    <submittedName>
        <fullName evidence="2">M50 family peptidase</fullName>
    </submittedName>
</protein>
<comment type="caution">
    <text evidence="2">The sequence shown here is derived from an EMBL/GenBank/DDBJ whole genome shotgun (WGS) entry which is preliminary data.</text>
</comment>
<dbReference type="RefSeq" id="WP_168993003.1">
    <property type="nucleotide sequence ID" value="NZ_JABBMB010000100.1"/>
</dbReference>
<feature type="transmembrane region" description="Helical" evidence="1">
    <location>
        <begin position="149"/>
        <end position="168"/>
    </location>
</feature>
<proteinExistence type="predicted"/>
<evidence type="ECO:0000313" key="2">
    <source>
        <dbReference type="EMBL" id="NMK54648.1"/>
    </source>
</evidence>
<name>A0ABX1SQP0_STACP</name>
<feature type="transmembrane region" description="Helical" evidence="1">
    <location>
        <begin position="180"/>
        <end position="200"/>
    </location>
</feature>
<feature type="transmembrane region" description="Helical" evidence="1">
    <location>
        <begin position="12"/>
        <end position="29"/>
    </location>
</feature>
<evidence type="ECO:0000256" key="1">
    <source>
        <dbReference type="SAM" id="Phobius"/>
    </source>
</evidence>
<dbReference type="Pfam" id="PF13398">
    <property type="entry name" value="Peptidase_M50B"/>
    <property type="match status" value="1"/>
</dbReference>